<evidence type="ECO:0000313" key="2">
    <source>
        <dbReference type="EMBL" id="KAF2429121.1"/>
    </source>
</evidence>
<dbReference type="InterPro" id="IPR011042">
    <property type="entry name" value="6-blade_b-propeller_TolB-like"/>
</dbReference>
<dbReference type="Proteomes" id="UP000800235">
    <property type="component" value="Unassembled WGS sequence"/>
</dbReference>
<protein>
    <submittedName>
        <fullName evidence="2">Soluble quino protein glucose dehydrogenase</fullName>
    </submittedName>
</protein>
<evidence type="ECO:0000313" key="3">
    <source>
        <dbReference type="Proteomes" id="UP000800235"/>
    </source>
</evidence>
<comment type="caution">
    <text evidence="2">The sequence shown here is derived from an EMBL/GenBank/DDBJ whole genome shotgun (WGS) entry which is preliminary data.</text>
</comment>
<gene>
    <name evidence="2" type="ORF">EJ08DRAFT_718733</name>
</gene>
<proteinExistence type="predicted"/>
<dbReference type="InterPro" id="IPR054539">
    <property type="entry name" value="Beta-prop_PDH"/>
</dbReference>
<dbReference type="SUPFAM" id="SSF50952">
    <property type="entry name" value="Soluble quinoprotein glucose dehydrogenase"/>
    <property type="match status" value="1"/>
</dbReference>
<feature type="domain" description="Pyrroloquinoline quinone-dependent pyranose dehydrogenase beta-propeller" evidence="1">
    <location>
        <begin position="33"/>
        <end position="429"/>
    </location>
</feature>
<dbReference type="EMBL" id="MU007050">
    <property type="protein sequence ID" value="KAF2429121.1"/>
    <property type="molecule type" value="Genomic_DNA"/>
</dbReference>
<accession>A0A9P4NP49</accession>
<name>A0A9P4NP49_9PEZI</name>
<evidence type="ECO:0000259" key="1">
    <source>
        <dbReference type="Pfam" id="PF22807"/>
    </source>
</evidence>
<dbReference type="Gene3D" id="2.120.10.30">
    <property type="entry name" value="TolB, C-terminal domain"/>
    <property type="match status" value="1"/>
</dbReference>
<reference evidence="2" key="1">
    <citation type="journal article" date="2020" name="Stud. Mycol.">
        <title>101 Dothideomycetes genomes: a test case for predicting lifestyles and emergence of pathogens.</title>
        <authorList>
            <person name="Haridas S."/>
            <person name="Albert R."/>
            <person name="Binder M."/>
            <person name="Bloem J."/>
            <person name="Labutti K."/>
            <person name="Salamov A."/>
            <person name="Andreopoulos B."/>
            <person name="Baker S."/>
            <person name="Barry K."/>
            <person name="Bills G."/>
            <person name="Bluhm B."/>
            <person name="Cannon C."/>
            <person name="Castanera R."/>
            <person name="Culley D."/>
            <person name="Daum C."/>
            <person name="Ezra D."/>
            <person name="Gonzalez J."/>
            <person name="Henrissat B."/>
            <person name="Kuo A."/>
            <person name="Liang C."/>
            <person name="Lipzen A."/>
            <person name="Lutzoni F."/>
            <person name="Magnuson J."/>
            <person name="Mondo S."/>
            <person name="Nolan M."/>
            <person name="Ohm R."/>
            <person name="Pangilinan J."/>
            <person name="Park H.-J."/>
            <person name="Ramirez L."/>
            <person name="Alfaro M."/>
            <person name="Sun H."/>
            <person name="Tritt A."/>
            <person name="Yoshinaga Y."/>
            <person name="Zwiers L.-H."/>
            <person name="Turgeon B."/>
            <person name="Goodwin S."/>
            <person name="Spatafora J."/>
            <person name="Crous P."/>
            <person name="Grigoriev I."/>
        </authorList>
    </citation>
    <scope>NUCLEOTIDE SEQUENCE</scope>
    <source>
        <strain evidence="2">CBS 130266</strain>
    </source>
</reference>
<dbReference type="Pfam" id="PF22807">
    <property type="entry name" value="TrAA12"/>
    <property type="match status" value="1"/>
</dbReference>
<dbReference type="AlphaFoldDB" id="A0A9P4NP49"/>
<dbReference type="InterPro" id="IPR011041">
    <property type="entry name" value="Quinoprot_gluc/sorb_DH_b-prop"/>
</dbReference>
<sequence>MILSLVFAGLAVASPLVQRDCPAVAGSPKYAAPKVAKGFTARVIITGLKTPRQLLFDSEGNLLVMQNRKELTAYKMAYDGGCVKTTGSKRVLDANLNHGVDLTADGKTLFASNIDKIWSWGYDAKEMKTTTPPVKWMEGMRNTDHTTRTLLLSKKVPGQLLVSLGSGANVDYRALDINSGISQIRAFDVSGPPKVYKYTDGKVIGWGLRNSIGLAENPVDGGIWSNENGSDDMKRDQKDIHETSPGEEVNFHGYLNGTASVEQGKNYGYPDCASTWGVENIPRNEGLAVGKQFYIGGSTTTDASDSKCQKDYIPARITLPPHWAPIDIAFNSKATAAYMTSRGSWNLANPDGYKVFAISFANGQPVHPASSTKAAIPILESGDLSSCKGVLAMVGLGTCYFRPSGIAFDPKGNLYVASEISGEVYVIQREDGASVDSVTLETPGKLMQ</sequence>
<dbReference type="OrthoDB" id="507128at2759"/>
<keyword evidence="3" id="KW-1185">Reference proteome</keyword>
<organism evidence="2 3">
    <name type="scientific">Tothia fuscella</name>
    <dbReference type="NCBI Taxonomy" id="1048955"/>
    <lineage>
        <taxon>Eukaryota</taxon>
        <taxon>Fungi</taxon>
        <taxon>Dikarya</taxon>
        <taxon>Ascomycota</taxon>
        <taxon>Pezizomycotina</taxon>
        <taxon>Dothideomycetes</taxon>
        <taxon>Pleosporomycetidae</taxon>
        <taxon>Venturiales</taxon>
        <taxon>Cylindrosympodiaceae</taxon>
        <taxon>Tothia</taxon>
    </lineage>
</organism>